<feature type="region of interest" description="Disordered" evidence="1">
    <location>
        <begin position="1"/>
        <end position="20"/>
    </location>
</feature>
<protein>
    <submittedName>
        <fullName evidence="2">Uncharacterized protein</fullName>
    </submittedName>
</protein>
<feature type="region of interest" description="Disordered" evidence="1">
    <location>
        <begin position="58"/>
        <end position="77"/>
    </location>
</feature>
<keyword evidence="3" id="KW-1185">Reference proteome</keyword>
<accession>A0A8J2XM68</accession>
<dbReference type="EMBL" id="BMFY01000028">
    <property type="protein sequence ID" value="GGA28834.1"/>
    <property type="molecule type" value="Genomic_DNA"/>
</dbReference>
<sequence>MVLRTVGRATDPPGRGTELEGERATCCLWAAQVPVQTEPSGGKLGMCDGSDLVGESGFDREWHADGTSGHRSWRSRRISASHQGGRGLGILREQELGLLAPQLRGPEAARLKQLPGLFALAADALVPAVYATVAATQRSWAGASAREPGRVE</sequence>
<reference evidence="2" key="1">
    <citation type="journal article" date="2014" name="Int. J. Syst. Evol. Microbiol.">
        <title>Complete genome sequence of Corynebacterium casei LMG S-19264T (=DSM 44701T), isolated from a smear-ripened cheese.</title>
        <authorList>
            <consortium name="US DOE Joint Genome Institute (JGI-PGF)"/>
            <person name="Walter F."/>
            <person name="Albersmeier A."/>
            <person name="Kalinowski J."/>
            <person name="Ruckert C."/>
        </authorList>
    </citation>
    <scope>NUCLEOTIDE SEQUENCE</scope>
    <source>
        <strain evidence="2">CGMCC 1.12785</strain>
    </source>
</reference>
<evidence type="ECO:0000256" key="1">
    <source>
        <dbReference type="SAM" id="MobiDB-lite"/>
    </source>
</evidence>
<evidence type="ECO:0000313" key="3">
    <source>
        <dbReference type="Proteomes" id="UP000616114"/>
    </source>
</evidence>
<organism evidence="2 3">
    <name type="scientific">Sediminivirga luteola</name>
    <dbReference type="NCBI Taxonomy" id="1774748"/>
    <lineage>
        <taxon>Bacteria</taxon>
        <taxon>Bacillati</taxon>
        <taxon>Actinomycetota</taxon>
        <taxon>Actinomycetes</taxon>
        <taxon>Micrococcales</taxon>
        <taxon>Brevibacteriaceae</taxon>
        <taxon>Sediminivirga</taxon>
    </lineage>
</organism>
<dbReference type="AlphaFoldDB" id="A0A8J2XM68"/>
<name>A0A8J2XM68_9MICO</name>
<evidence type="ECO:0000313" key="2">
    <source>
        <dbReference type="EMBL" id="GGA28834.1"/>
    </source>
</evidence>
<gene>
    <name evidence="2" type="ORF">GCM10011333_34340</name>
</gene>
<proteinExistence type="predicted"/>
<dbReference type="Proteomes" id="UP000616114">
    <property type="component" value="Unassembled WGS sequence"/>
</dbReference>
<comment type="caution">
    <text evidence="2">The sequence shown here is derived from an EMBL/GenBank/DDBJ whole genome shotgun (WGS) entry which is preliminary data.</text>
</comment>
<reference evidence="2" key="2">
    <citation type="submission" date="2020-09" db="EMBL/GenBank/DDBJ databases">
        <authorList>
            <person name="Sun Q."/>
            <person name="Zhou Y."/>
        </authorList>
    </citation>
    <scope>NUCLEOTIDE SEQUENCE</scope>
    <source>
        <strain evidence="2">CGMCC 1.12785</strain>
    </source>
</reference>